<dbReference type="KEGG" id="nau:109233904"/>
<protein>
    <submittedName>
        <fullName evidence="1">Uncharacterized protein</fullName>
    </submittedName>
</protein>
<evidence type="ECO:0000313" key="1">
    <source>
        <dbReference type="EMBL" id="OIS97960.1"/>
    </source>
</evidence>
<evidence type="ECO:0000313" key="2">
    <source>
        <dbReference type="Proteomes" id="UP000187609"/>
    </source>
</evidence>
<reference evidence="1" key="1">
    <citation type="submission" date="2016-11" db="EMBL/GenBank/DDBJ databases">
        <title>The genome of Nicotiana attenuata.</title>
        <authorList>
            <person name="Xu S."/>
            <person name="Brockmoeller T."/>
            <person name="Gaquerel E."/>
            <person name="Navarro A."/>
            <person name="Kuhl H."/>
            <person name="Gase K."/>
            <person name="Ling Z."/>
            <person name="Zhou W."/>
            <person name="Kreitzer C."/>
            <person name="Stanke M."/>
            <person name="Tang H."/>
            <person name="Lyons E."/>
            <person name="Pandey P."/>
            <person name="Pandey S.P."/>
            <person name="Timmermann B."/>
            <person name="Baldwin I.T."/>
        </authorList>
    </citation>
    <scope>NUCLEOTIDE SEQUENCE [LARGE SCALE GENOMIC DNA]</scope>
    <source>
        <strain evidence="1">UT</strain>
    </source>
</reference>
<dbReference type="EMBL" id="MJEQ01037192">
    <property type="protein sequence ID" value="OIS97960.1"/>
    <property type="molecule type" value="Genomic_DNA"/>
</dbReference>
<keyword evidence="2" id="KW-1185">Reference proteome</keyword>
<name>A0A1J6IS40_NICAT</name>
<dbReference type="Proteomes" id="UP000187609">
    <property type="component" value="Unassembled WGS sequence"/>
</dbReference>
<proteinExistence type="predicted"/>
<comment type="caution">
    <text evidence="1">The sequence shown here is derived from an EMBL/GenBank/DDBJ whole genome shotgun (WGS) entry which is preliminary data.</text>
</comment>
<gene>
    <name evidence="1" type="ORF">A4A49_18562</name>
</gene>
<sequence>MIWSYKTSYCRRFYLAAFANRKQQSSLWCCSTIPPKELTDASLCYTSAATADDTNASAVMLHDYNCCCTSTCLKDIERSYTAIGFQQHKSYCAATSTRTVAAQNLSNAIVIKKVVTVGISSSQYPVVLACYHAHSGCCSRNYINYASTRQISGCNRCAKLEELTTKLYMAIEFHGTVTPAIFILGNGESYLAGFVSDAKEAQWSDAL</sequence>
<accession>A0A1J6IS40</accession>
<organism evidence="1 2">
    <name type="scientific">Nicotiana attenuata</name>
    <name type="common">Coyote tobacco</name>
    <dbReference type="NCBI Taxonomy" id="49451"/>
    <lineage>
        <taxon>Eukaryota</taxon>
        <taxon>Viridiplantae</taxon>
        <taxon>Streptophyta</taxon>
        <taxon>Embryophyta</taxon>
        <taxon>Tracheophyta</taxon>
        <taxon>Spermatophyta</taxon>
        <taxon>Magnoliopsida</taxon>
        <taxon>eudicotyledons</taxon>
        <taxon>Gunneridae</taxon>
        <taxon>Pentapetalae</taxon>
        <taxon>asterids</taxon>
        <taxon>lamiids</taxon>
        <taxon>Solanales</taxon>
        <taxon>Solanaceae</taxon>
        <taxon>Nicotianoideae</taxon>
        <taxon>Nicotianeae</taxon>
        <taxon>Nicotiana</taxon>
    </lineage>
</organism>
<dbReference type="AlphaFoldDB" id="A0A1J6IS40"/>
<dbReference type="Gramene" id="OIS97960">
    <property type="protein sequence ID" value="OIS97960"/>
    <property type="gene ID" value="A4A49_18562"/>
</dbReference>